<reference evidence="2" key="1">
    <citation type="submission" date="2021-01" db="EMBL/GenBank/DDBJ databases">
        <authorList>
            <consortium name="Aspergillus puulaauensis MK2 genome sequencing consortium"/>
            <person name="Kazuki M."/>
            <person name="Futagami T."/>
        </authorList>
    </citation>
    <scope>NUCLEOTIDE SEQUENCE</scope>
    <source>
        <strain evidence="2">MK2</strain>
    </source>
</reference>
<reference evidence="2" key="2">
    <citation type="submission" date="2021-02" db="EMBL/GenBank/DDBJ databases">
        <title>Aspergillus puulaauensis MK2 genome sequence.</title>
        <authorList>
            <person name="Futagami T."/>
            <person name="Mori K."/>
            <person name="Kadooka C."/>
            <person name="Tanaka T."/>
        </authorList>
    </citation>
    <scope>NUCLEOTIDE SEQUENCE</scope>
    <source>
        <strain evidence="2">MK2</strain>
    </source>
</reference>
<feature type="signal peptide" evidence="1">
    <location>
        <begin position="1"/>
        <end position="18"/>
    </location>
</feature>
<dbReference type="KEGG" id="apuu:APUU_30731A"/>
<evidence type="ECO:0008006" key="4">
    <source>
        <dbReference type="Google" id="ProtNLM"/>
    </source>
</evidence>
<accession>A0A7R7XJC8</accession>
<proteinExistence type="predicted"/>
<name>A0A7R7XJC8_9EURO</name>
<evidence type="ECO:0000313" key="2">
    <source>
        <dbReference type="EMBL" id="BCS22506.1"/>
    </source>
</evidence>
<organism evidence="2 3">
    <name type="scientific">Aspergillus puulaauensis</name>
    <dbReference type="NCBI Taxonomy" id="1220207"/>
    <lineage>
        <taxon>Eukaryota</taxon>
        <taxon>Fungi</taxon>
        <taxon>Dikarya</taxon>
        <taxon>Ascomycota</taxon>
        <taxon>Pezizomycotina</taxon>
        <taxon>Eurotiomycetes</taxon>
        <taxon>Eurotiomycetidae</taxon>
        <taxon>Eurotiales</taxon>
        <taxon>Aspergillaceae</taxon>
        <taxon>Aspergillus</taxon>
    </lineage>
</organism>
<sequence length="164" mass="16835">MKLTGIFASLAVASTAAAAAVPQAPANFDVTQVQSTVTRLNTVLDNLDGAVKSGTISKADLGDSNDQLSGIHDLLNSLVGTIVGGVDSSEFLQGALDLVGGLVTVVINAVSYTDQVPDFGFLSEHLVSRIQKGEVDQEGLQSILTVIGGKDGLATLNKVLEQGK</sequence>
<dbReference type="RefSeq" id="XP_041554700.1">
    <property type="nucleotide sequence ID" value="XM_041701857.1"/>
</dbReference>
<keyword evidence="3" id="KW-1185">Reference proteome</keyword>
<feature type="chain" id="PRO_5031320339" description="Hydrophobic surface binding protein A-domain-containing protein" evidence="1">
    <location>
        <begin position="19"/>
        <end position="164"/>
    </location>
</feature>
<dbReference type="OrthoDB" id="4492304at2759"/>
<dbReference type="AlphaFoldDB" id="A0A7R7XJC8"/>
<keyword evidence="1" id="KW-0732">Signal</keyword>
<dbReference type="EMBL" id="AP024445">
    <property type="protein sequence ID" value="BCS22506.1"/>
    <property type="molecule type" value="Genomic_DNA"/>
</dbReference>
<dbReference type="GeneID" id="64972511"/>
<protein>
    <recommendedName>
        <fullName evidence="4">Hydrophobic surface binding protein A-domain-containing protein</fullName>
    </recommendedName>
</protein>
<evidence type="ECO:0000256" key="1">
    <source>
        <dbReference type="SAM" id="SignalP"/>
    </source>
</evidence>
<gene>
    <name evidence="2" type="ORF">APUU_30731A</name>
</gene>
<evidence type="ECO:0000313" key="3">
    <source>
        <dbReference type="Proteomes" id="UP000654913"/>
    </source>
</evidence>
<dbReference type="Proteomes" id="UP000654913">
    <property type="component" value="Chromosome 3"/>
</dbReference>